<dbReference type="EMBL" id="CAKZ01000077">
    <property type="protein sequence ID" value="CCJ80896.1"/>
    <property type="molecule type" value="Genomic_DNA"/>
</dbReference>
<organism evidence="1 2">
    <name type="scientific">Cronobacter dublinensis 1210</name>
    <dbReference type="NCBI Taxonomy" id="1208656"/>
    <lineage>
        <taxon>Bacteria</taxon>
        <taxon>Pseudomonadati</taxon>
        <taxon>Pseudomonadota</taxon>
        <taxon>Gammaproteobacteria</taxon>
        <taxon>Enterobacterales</taxon>
        <taxon>Enterobacteriaceae</taxon>
        <taxon>Cronobacter</taxon>
    </lineage>
</organism>
<keyword evidence="2" id="KW-1185">Reference proteome</keyword>
<sequence length="43" mass="5003">MDIDNVKVTAELDNFEQKIQDVLIDLTFRGDNCPSTRRFSLMI</sequence>
<protein>
    <submittedName>
        <fullName evidence="1">Uncharacterized protein</fullName>
    </submittedName>
</protein>
<dbReference type="Proteomes" id="UP000009342">
    <property type="component" value="Unassembled WGS sequence"/>
</dbReference>
<evidence type="ECO:0000313" key="2">
    <source>
        <dbReference type="Proteomes" id="UP000009342"/>
    </source>
</evidence>
<proteinExistence type="predicted"/>
<accession>A0ABM9Q611</accession>
<name>A0ABM9Q611_9ENTR</name>
<comment type="caution">
    <text evidence="1">The sequence shown here is derived from an EMBL/GenBank/DDBJ whole genome shotgun (WGS) entry which is preliminary data.</text>
</comment>
<evidence type="ECO:0000313" key="1">
    <source>
        <dbReference type="EMBL" id="CCJ80896.1"/>
    </source>
</evidence>
<reference evidence="2" key="1">
    <citation type="journal article" date="2012" name="PLoS ONE">
        <title>Comparative analysis of genome sequences covering the seven cronobacter species.</title>
        <authorList>
            <person name="Joseph S."/>
            <person name="Desai P."/>
            <person name="Ji Y."/>
            <person name="Cummings C.A."/>
            <person name="Shih R."/>
            <person name="Degoricija L."/>
            <person name="Rico A."/>
            <person name="Brzoska P."/>
            <person name="Hamby S.E."/>
            <person name="Masood N."/>
            <person name="Hariri S."/>
            <person name="Sonbol H."/>
            <person name="Chuzhanova N."/>
            <person name="McClelland M."/>
            <person name="Furtado M.R."/>
            <person name="Forsythe S.J."/>
        </authorList>
    </citation>
    <scope>NUCLEOTIDE SEQUENCE [LARGE SCALE GENOMIC DNA]</scope>
    <source>
        <strain evidence="2">1210</strain>
    </source>
</reference>
<gene>
    <name evidence="1" type="ORF">BN134_1621</name>
</gene>